<organism evidence="2 3">
    <name type="scientific">Angustibacter aerolatus</name>
    <dbReference type="NCBI Taxonomy" id="1162965"/>
    <lineage>
        <taxon>Bacteria</taxon>
        <taxon>Bacillati</taxon>
        <taxon>Actinomycetota</taxon>
        <taxon>Actinomycetes</taxon>
        <taxon>Kineosporiales</taxon>
        <taxon>Kineosporiaceae</taxon>
    </lineage>
</organism>
<dbReference type="Proteomes" id="UP001157017">
    <property type="component" value="Unassembled WGS sequence"/>
</dbReference>
<name>A0ABQ6JE17_9ACTN</name>
<keyword evidence="1" id="KW-0812">Transmembrane</keyword>
<sequence length="85" mass="8931">MLAPLWVLGVAVVFGVVLLVTRWMGGASSAGALTLLGVSLVVPPAPGSDAGLWSRLFGIALVLVVLGRHRSNLVLRWMARRARAS</sequence>
<proteinExistence type="predicted"/>
<dbReference type="EMBL" id="BSUZ01000001">
    <property type="protein sequence ID" value="GMA85659.1"/>
    <property type="molecule type" value="Genomic_DNA"/>
</dbReference>
<keyword evidence="1" id="KW-0472">Membrane</keyword>
<protein>
    <recommendedName>
        <fullName evidence="4">Acyl-phosphate glycerol 3-phosphate acyltransferase</fullName>
    </recommendedName>
</protein>
<keyword evidence="3" id="KW-1185">Reference proteome</keyword>
<evidence type="ECO:0008006" key="4">
    <source>
        <dbReference type="Google" id="ProtNLM"/>
    </source>
</evidence>
<comment type="caution">
    <text evidence="2">The sequence shown here is derived from an EMBL/GenBank/DDBJ whole genome shotgun (WGS) entry which is preliminary data.</text>
</comment>
<evidence type="ECO:0000313" key="3">
    <source>
        <dbReference type="Proteomes" id="UP001157017"/>
    </source>
</evidence>
<evidence type="ECO:0000256" key="1">
    <source>
        <dbReference type="SAM" id="Phobius"/>
    </source>
</evidence>
<keyword evidence="1" id="KW-1133">Transmembrane helix</keyword>
<reference evidence="3" key="1">
    <citation type="journal article" date="2019" name="Int. J. Syst. Evol. Microbiol.">
        <title>The Global Catalogue of Microorganisms (GCM) 10K type strain sequencing project: providing services to taxonomists for standard genome sequencing and annotation.</title>
        <authorList>
            <consortium name="The Broad Institute Genomics Platform"/>
            <consortium name="The Broad Institute Genome Sequencing Center for Infectious Disease"/>
            <person name="Wu L."/>
            <person name="Ma J."/>
        </authorList>
    </citation>
    <scope>NUCLEOTIDE SEQUENCE [LARGE SCALE GENOMIC DNA]</scope>
    <source>
        <strain evidence="3">NBRC 108730</strain>
    </source>
</reference>
<accession>A0ABQ6JE17</accession>
<feature type="transmembrane region" description="Helical" evidence="1">
    <location>
        <begin position="56"/>
        <end position="75"/>
    </location>
</feature>
<evidence type="ECO:0000313" key="2">
    <source>
        <dbReference type="EMBL" id="GMA85659.1"/>
    </source>
</evidence>
<gene>
    <name evidence="2" type="ORF">GCM10025868_09090</name>
</gene>